<reference evidence="3" key="1">
    <citation type="submission" date="2016-10" db="EMBL/GenBank/DDBJ databases">
        <authorList>
            <person name="Varghese N."/>
            <person name="Submissions S."/>
        </authorList>
    </citation>
    <scope>NUCLEOTIDE SEQUENCE [LARGE SCALE GENOMIC DNA]</scope>
    <source>
        <strain evidence="3">M83</strain>
    </source>
</reference>
<feature type="transmembrane region" description="Helical" evidence="1">
    <location>
        <begin position="152"/>
        <end position="172"/>
    </location>
</feature>
<keyword evidence="1" id="KW-1133">Transmembrane helix</keyword>
<keyword evidence="3" id="KW-1185">Reference proteome</keyword>
<evidence type="ECO:0000313" key="3">
    <source>
        <dbReference type="Proteomes" id="UP000187651"/>
    </source>
</evidence>
<evidence type="ECO:0000313" key="2">
    <source>
        <dbReference type="EMBL" id="SDM53897.1"/>
    </source>
</evidence>
<dbReference type="RefSeq" id="WP_074520831.1">
    <property type="nucleotide sequence ID" value="NZ_FNHZ01000001.1"/>
</dbReference>
<feature type="transmembrane region" description="Helical" evidence="1">
    <location>
        <begin position="31"/>
        <end position="48"/>
    </location>
</feature>
<dbReference type="OrthoDB" id="9974958at2"/>
<evidence type="ECO:0000256" key="1">
    <source>
        <dbReference type="SAM" id="Phobius"/>
    </source>
</evidence>
<gene>
    <name evidence="2" type="ORF">SAMN05216544_0579</name>
</gene>
<dbReference type="Proteomes" id="UP000187651">
    <property type="component" value="Unassembled WGS sequence"/>
</dbReference>
<keyword evidence="1" id="KW-0812">Transmembrane</keyword>
<feature type="transmembrane region" description="Helical" evidence="1">
    <location>
        <begin position="123"/>
        <end position="146"/>
    </location>
</feature>
<sequence length="176" mass="20975">MNIFKNKEMCEIEDFIEKVNEKASYKLIQRILAYVFTSFFIIISLIFVCSTEELGVMFIVTYMFYYLGKMFFTNYKRVIMRDRNSSVQQLRLYKVNTIHQLILLSPFSIKNYIKLCLYNTVKVILWTSLVFFLLLGFYFLTGAVTIYPMRLLMFLFVNVLLLVMELVDNLIIKFAN</sequence>
<name>A0A1G9U1N3_9FIRM</name>
<proteinExistence type="predicted"/>
<protein>
    <submittedName>
        <fullName evidence="2">Uncharacterized protein</fullName>
    </submittedName>
</protein>
<keyword evidence="1" id="KW-0472">Membrane</keyword>
<dbReference type="AlphaFoldDB" id="A0A1G9U1N3"/>
<organism evidence="2 3">
    <name type="scientific">Lachnospira pectinoschiza</name>
    <dbReference type="NCBI Taxonomy" id="28052"/>
    <lineage>
        <taxon>Bacteria</taxon>
        <taxon>Bacillati</taxon>
        <taxon>Bacillota</taxon>
        <taxon>Clostridia</taxon>
        <taxon>Lachnospirales</taxon>
        <taxon>Lachnospiraceae</taxon>
        <taxon>Lachnospira</taxon>
    </lineage>
</organism>
<dbReference type="EMBL" id="FNHZ01000001">
    <property type="protein sequence ID" value="SDM53897.1"/>
    <property type="molecule type" value="Genomic_DNA"/>
</dbReference>
<accession>A0A1G9U1N3</accession>
<feature type="transmembrane region" description="Helical" evidence="1">
    <location>
        <begin position="54"/>
        <end position="72"/>
    </location>
</feature>